<protein>
    <recommendedName>
        <fullName evidence="5">Cylicin-2</fullName>
    </recommendedName>
</protein>
<evidence type="ECO:0000313" key="4">
    <source>
        <dbReference type="Proteomes" id="UP001628156"/>
    </source>
</evidence>
<feature type="compositionally biased region" description="Basic and acidic residues" evidence="1">
    <location>
        <begin position="303"/>
        <end position="342"/>
    </location>
</feature>
<feature type="compositionally biased region" description="Polar residues" evidence="1">
    <location>
        <begin position="260"/>
        <end position="286"/>
    </location>
</feature>
<comment type="caution">
    <text evidence="3">The sequence shown here is derived from an EMBL/GenBank/DDBJ whole genome shotgun (WGS) entry which is preliminary data.</text>
</comment>
<feature type="compositionally biased region" description="Basic and acidic residues" evidence="1">
    <location>
        <begin position="369"/>
        <end position="382"/>
    </location>
</feature>
<feature type="compositionally biased region" description="Polar residues" evidence="1">
    <location>
        <begin position="203"/>
        <end position="217"/>
    </location>
</feature>
<feature type="compositionally biased region" description="Basic and acidic residues" evidence="1">
    <location>
        <begin position="219"/>
        <end position="241"/>
    </location>
</feature>
<gene>
    <name evidence="3" type="ORF">ENUP19_0317G0014</name>
</gene>
<feature type="region of interest" description="Disordered" evidence="1">
    <location>
        <begin position="56"/>
        <end position="382"/>
    </location>
</feature>
<evidence type="ECO:0000313" key="3">
    <source>
        <dbReference type="EMBL" id="GAB1227009.1"/>
    </source>
</evidence>
<keyword evidence="2" id="KW-0732">Signal</keyword>
<feature type="compositionally biased region" description="Polar residues" evidence="1">
    <location>
        <begin position="105"/>
        <end position="119"/>
    </location>
</feature>
<dbReference type="EMBL" id="BAAFRS010000317">
    <property type="protein sequence ID" value="GAB1227009.1"/>
    <property type="molecule type" value="Genomic_DNA"/>
</dbReference>
<feature type="compositionally biased region" description="Polar residues" evidence="1">
    <location>
        <begin position="86"/>
        <end position="95"/>
    </location>
</feature>
<evidence type="ECO:0008006" key="5">
    <source>
        <dbReference type="Google" id="ProtNLM"/>
    </source>
</evidence>
<feature type="compositionally biased region" description="Basic and acidic residues" evidence="1">
    <location>
        <begin position="350"/>
        <end position="360"/>
    </location>
</feature>
<feature type="signal peptide" evidence="2">
    <location>
        <begin position="1"/>
        <end position="16"/>
    </location>
</feature>
<keyword evidence="4" id="KW-1185">Reference proteome</keyword>
<sequence>MFIFLLIIVITNAIESINNKEERNKEVIHTQIQSNKHKVMYNRYNIHLKSETGIDEKTVKLPTAEEPTAGTTGDQKVPKPKEEPQESNTESGTPSKKNEQAINGKESTGTSVGQESKQTVAEGESSITKEDKGIGSGVTGQPQTGDKKPESTGTKTDAQGVTEAEGTGSKVSGAGKTNDNEGPEKVKQEIEEKDGKAADSHDNGNTNPVTNTETTGNGDKGDTKKDEAVDPNKTGKGEVSTKDSGTGSSEQSQQGEKPGSTDNNEQGNKGTDGSNTSGKEGQNGSAGENGKGDKGSTEQSPNNEEKEQPNKDGPTGEDKKDVDKGDNEENGKDSKGTDEQKDGMNNQNGQKDKGNIDTDNKTTSSSDSSESKSDDDLNNHKNIDGELCTFIMLGIAVILLFF</sequence>
<accession>A0ABQ0DVY4</accession>
<evidence type="ECO:0000256" key="1">
    <source>
        <dbReference type="SAM" id="MobiDB-lite"/>
    </source>
</evidence>
<feature type="compositionally biased region" description="Low complexity" evidence="1">
    <location>
        <begin position="244"/>
        <end position="256"/>
    </location>
</feature>
<dbReference type="Proteomes" id="UP001628156">
    <property type="component" value="Unassembled WGS sequence"/>
</dbReference>
<feature type="compositionally biased region" description="Basic and acidic residues" evidence="1">
    <location>
        <begin position="178"/>
        <end position="202"/>
    </location>
</feature>
<feature type="chain" id="PRO_5045353532" description="Cylicin-2" evidence="2">
    <location>
        <begin position="17"/>
        <end position="402"/>
    </location>
</feature>
<reference evidence="3 4" key="1">
    <citation type="journal article" date="2019" name="PLoS Negl. Trop. Dis.">
        <title>Whole genome sequencing of Entamoeba nuttalli reveals mammalian host-related molecular signatures and a novel octapeptide-repeat surface protein.</title>
        <authorList>
            <person name="Tanaka M."/>
            <person name="Makiuchi T."/>
            <person name="Komiyama T."/>
            <person name="Shiina T."/>
            <person name="Osaki K."/>
            <person name="Tachibana H."/>
        </authorList>
    </citation>
    <scope>NUCLEOTIDE SEQUENCE [LARGE SCALE GENOMIC DNA]</scope>
    <source>
        <strain evidence="3 4">P19-061405</strain>
    </source>
</reference>
<organism evidence="3 4">
    <name type="scientific">Entamoeba nuttalli</name>
    <dbReference type="NCBI Taxonomy" id="412467"/>
    <lineage>
        <taxon>Eukaryota</taxon>
        <taxon>Amoebozoa</taxon>
        <taxon>Evosea</taxon>
        <taxon>Archamoebae</taxon>
        <taxon>Mastigamoebida</taxon>
        <taxon>Entamoebidae</taxon>
        <taxon>Entamoeba</taxon>
    </lineage>
</organism>
<name>A0ABQ0DVY4_9EUKA</name>
<proteinExistence type="predicted"/>
<evidence type="ECO:0000256" key="2">
    <source>
        <dbReference type="SAM" id="SignalP"/>
    </source>
</evidence>